<evidence type="ECO:0000313" key="1">
    <source>
        <dbReference type="EMBL" id="MYL53616.1"/>
    </source>
</evidence>
<reference evidence="1" key="1">
    <citation type="submission" date="2019-11" db="EMBL/GenBank/DDBJ databases">
        <title>Genome sequences of 17 halophilic strains isolated from different environments.</title>
        <authorList>
            <person name="Furrow R.E."/>
        </authorList>
    </citation>
    <scope>NUCLEOTIDE SEQUENCE</scope>
    <source>
        <strain evidence="1">22510_22_Filter</strain>
    </source>
</reference>
<name>A0ACC7VFC4_9BACI</name>
<gene>
    <name evidence="1" type="ORF">GLW08_09735</name>
</gene>
<dbReference type="EMBL" id="WMEU01000002">
    <property type="protein sequence ID" value="MYL53616.1"/>
    <property type="molecule type" value="Genomic_DNA"/>
</dbReference>
<sequence>MHVLFSFFLLLTTVKWGNWKELTHHLDTLWYVSSMSLLYLIIVDDYQLWSYESIWLTSKELTLIHSFIVLPSITFLYISHMPRKRLHRSLYTLAWTLGSFLFSWIFYKFERLSFYNNYELWMDLPFYIIMYIFISLHRTRPFLTYGLSILMIIFFILFFNVPW</sequence>
<organism evidence="1 2">
    <name type="scientific">Pontibacillus yanchengensis</name>
    <dbReference type="NCBI Taxonomy" id="462910"/>
    <lineage>
        <taxon>Bacteria</taxon>
        <taxon>Bacillati</taxon>
        <taxon>Bacillota</taxon>
        <taxon>Bacilli</taxon>
        <taxon>Bacillales</taxon>
        <taxon>Bacillaceae</taxon>
        <taxon>Pontibacillus</taxon>
    </lineage>
</organism>
<keyword evidence="2" id="KW-1185">Reference proteome</keyword>
<evidence type="ECO:0000313" key="2">
    <source>
        <dbReference type="Proteomes" id="UP000466692"/>
    </source>
</evidence>
<proteinExistence type="predicted"/>
<protein>
    <submittedName>
        <fullName evidence="1">Uncharacterized protein</fullName>
    </submittedName>
</protein>
<dbReference type="Proteomes" id="UP000466692">
    <property type="component" value="Unassembled WGS sequence"/>
</dbReference>
<comment type="caution">
    <text evidence="1">The sequence shown here is derived from an EMBL/GenBank/DDBJ whole genome shotgun (WGS) entry which is preliminary data.</text>
</comment>
<accession>A0ACC7VFC4</accession>